<dbReference type="InterPro" id="IPR000917">
    <property type="entry name" value="Sulfatase_N"/>
</dbReference>
<dbReference type="Pfam" id="PF00884">
    <property type="entry name" value="Sulfatase"/>
    <property type="match status" value="1"/>
</dbReference>
<keyword evidence="3 6" id="KW-0812">Transmembrane</keyword>
<dbReference type="PANTHER" id="PTHR47371:SF3">
    <property type="entry name" value="PHOSPHOGLYCEROL TRANSFERASE I"/>
    <property type="match status" value="1"/>
</dbReference>
<dbReference type="EMBL" id="FR872582">
    <property type="protein sequence ID" value="CCB88887.1"/>
    <property type="molecule type" value="Genomic_DNA"/>
</dbReference>
<evidence type="ECO:0000256" key="2">
    <source>
        <dbReference type="ARBA" id="ARBA00022475"/>
    </source>
</evidence>
<gene>
    <name evidence="8" type="ordered locus">SNE_A10100</name>
</gene>
<feature type="transmembrane region" description="Helical" evidence="6">
    <location>
        <begin position="88"/>
        <end position="106"/>
    </location>
</feature>
<feature type="transmembrane region" description="Helical" evidence="6">
    <location>
        <begin position="147"/>
        <end position="168"/>
    </location>
</feature>
<dbReference type="Gene3D" id="3.40.720.10">
    <property type="entry name" value="Alkaline Phosphatase, subunit A"/>
    <property type="match status" value="1"/>
</dbReference>
<evidence type="ECO:0000313" key="8">
    <source>
        <dbReference type="EMBL" id="CCB88887.1"/>
    </source>
</evidence>
<dbReference type="RefSeq" id="WP_013943354.1">
    <property type="nucleotide sequence ID" value="NC_015713.1"/>
</dbReference>
<name>F8L7Y5_SIMNZ</name>
<dbReference type="PANTHER" id="PTHR47371">
    <property type="entry name" value="LIPOTEICHOIC ACID SYNTHASE"/>
    <property type="match status" value="1"/>
</dbReference>
<dbReference type="HOGENOM" id="CLU_419131_0_0_0"/>
<evidence type="ECO:0000256" key="4">
    <source>
        <dbReference type="ARBA" id="ARBA00022989"/>
    </source>
</evidence>
<dbReference type="STRING" id="331113.SNE_A10100"/>
<dbReference type="eggNOG" id="COG3083">
    <property type="taxonomic scope" value="Bacteria"/>
</dbReference>
<evidence type="ECO:0000256" key="1">
    <source>
        <dbReference type="ARBA" id="ARBA00004651"/>
    </source>
</evidence>
<reference key="1">
    <citation type="journal article" date="2011" name="Mol. Biol. Evol.">
        <title>Unity in variety -- the pan-genome of the Chlamydiae.</title>
        <authorList>
            <person name="Collingro A."/>
            <person name="Tischler P."/>
            <person name="Weinmaier T."/>
            <person name="Penz T."/>
            <person name="Heinz E."/>
            <person name="Brunham R.C."/>
            <person name="Read T.D."/>
            <person name="Bavoil P.M."/>
            <person name="Sachse K."/>
            <person name="Kahane S."/>
            <person name="Friedman M.G."/>
            <person name="Rattei T."/>
            <person name="Myers G.S.A."/>
            <person name="Horn M."/>
        </authorList>
    </citation>
    <scope>NUCLEOTIDE SEQUENCE</scope>
    <source>
        <strain>Z</strain>
    </source>
</reference>
<feature type="transmembrane region" description="Helical" evidence="6">
    <location>
        <begin position="28"/>
        <end position="46"/>
    </location>
</feature>
<dbReference type="GO" id="GO:0005886">
    <property type="term" value="C:plasma membrane"/>
    <property type="evidence" value="ECO:0007669"/>
    <property type="project" value="UniProtKB-SubCell"/>
</dbReference>
<organism evidence="8 9">
    <name type="scientific">Simkania negevensis (strain ATCC VR-1471 / DSM 27360 / Z)</name>
    <dbReference type="NCBI Taxonomy" id="331113"/>
    <lineage>
        <taxon>Bacteria</taxon>
        <taxon>Pseudomonadati</taxon>
        <taxon>Chlamydiota</taxon>
        <taxon>Chlamydiia</taxon>
        <taxon>Parachlamydiales</taxon>
        <taxon>Simkaniaceae</taxon>
        <taxon>Simkania</taxon>
    </lineage>
</organism>
<evidence type="ECO:0000256" key="5">
    <source>
        <dbReference type="ARBA" id="ARBA00023136"/>
    </source>
</evidence>
<dbReference type="Proteomes" id="UP000000496">
    <property type="component" value="Chromosome gsn.131"/>
</dbReference>
<proteinExistence type="predicted"/>
<feature type="transmembrane region" description="Helical" evidence="6">
    <location>
        <begin position="58"/>
        <end position="81"/>
    </location>
</feature>
<keyword evidence="4 6" id="KW-1133">Transmembrane helix</keyword>
<evidence type="ECO:0000313" key="9">
    <source>
        <dbReference type="Proteomes" id="UP000000496"/>
    </source>
</evidence>
<accession>F8L7Y5</accession>
<feature type="transmembrane region" description="Helical" evidence="6">
    <location>
        <begin position="188"/>
        <end position="207"/>
    </location>
</feature>
<keyword evidence="9" id="KW-1185">Reference proteome</keyword>
<keyword evidence="5 6" id="KW-0472">Membrane</keyword>
<dbReference type="OrthoDB" id="9766107at2"/>
<dbReference type="SUPFAM" id="SSF53649">
    <property type="entry name" value="Alkaline phosphatase-like"/>
    <property type="match status" value="1"/>
</dbReference>
<comment type="subcellular location">
    <subcellularLocation>
        <location evidence="1">Cell membrane</location>
        <topology evidence="1">Multi-pass membrane protein</topology>
    </subcellularLocation>
</comment>
<dbReference type="AlphaFoldDB" id="F8L7Y5"/>
<sequence length="654" mass="75611">MSDQQLFDHKKVNPISHFIRQKLVINPYYFVLLLAGLFGLNFYHVFGFEKELSFSPFFFLAYAIGQSLLEVLVLAFVANLIRKYLHRSLYYLFISLCFICIFMHYIDFLLVRFMDFSLFFGIDIVLDETLDNFIELLHLTGISINSWIFAGISVVVFLPMVAIILHYLTSKLARTKPIGISHGQVLKALFCIPLGLVALDLTFSPLVDKEEFRFYQRVLPWKSTLITPKEQLLELTRSLRVHLSEKEALKELHSVPIALKKKPNIYLFIAESLREDFLTSETAPNVVQFREENIRLGQTLSNANCTQLSWYSIFHSQYPLGWAGKKNTWKSGSIPLQTLKKLGYKIRLYSAAQLKYYGAGELILGKKNHLADTYHLYTHYAPVTAAETDEQVIQQLEKDLQEKWAKEGNVFLIFLDSTHFNYSWPKDWPLKFTPISKEKTDLRVSNSLRDIELIKNRYRNSIHFVDSLFGRLITSLKQKKLYDDSLIVFTGDHGEEFFEEGQLFHASHLSHMQTNAPIYYKLGDNRSFEGLETDKILSSHVDIFPTILDTLIGEKPFFKLFDGESLFKKDRFPFVVTGRHNGGRNPAEFFIHDGEKKVIAKFTPSKKIHQSKALEIITLKDLSGKTLDIGTPQQTEAYIRVHYQEAINRLFSAE</sequence>
<feature type="domain" description="Sulfatase N-terminal" evidence="7">
    <location>
        <begin position="263"/>
        <end position="551"/>
    </location>
</feature>
<protein>
    <recommendedName>
        <fullName evidence="7">Sulfatase N-terminal domain-containing protein</fullName>
    </recommendedName>
</protein>
<dbReference type="KEGG" id="sng:SNE_A10100"/>
<reference evidence="8 9" key="2">
    <citation type="journal article" date="2011" name="Mol. Biol. Evol.">
        <title>Unity in variety--the pan-genome of the Chlamydiae.</title>
        <authorList>
            <person name="Collingro A."/>
            <person name="Tischler P."/>
            <person name="Weinmaier T."/>
            <person name="Penz T."/>
            <person name="Heinz E."/>
            <person name="Brunham R.C."/>
            <person name="Read T.D."/>
            <person name="Bavoil P.M."/>
            <person name="Sachse K."/>
            <person name="Kahane S."/>
            <person name="Friedman M.G."/>
            <person name="Rattei T."/>
            <person name="Myers G.S."/>
            <person name="Horn M."/>
        </authorList>
    </citation>
    <scope>NUCLEOTIDE SEQUENCE [LARGE SCALE GENOMIC DNA]</scope>
    <source>
        <strain evidence="9">ATCC VR-1471 / Z</strain>
    </source>
</reference>
<evidence type="ECO:0000256" key="3">
    <source>
        <dbReference type="ARBA" id="ARBA00022692"/>
    </source>
</evidence>
<dbReference type="InterPro" id="IPR050448">
    <property type="entry name" value="OpgB/LTA_synthase_biosynth"/>
</dbReference>
<dbReference type="InterPro" id="IPR017850">
    <property type="entry name" value="Alkaline_phosphatase_core_sf"/>
</dbReference>
<keyword evidence="2" id="KW-1003">Cell membrane</keyword>
<evidence type="ECO:0000259" key="7">
    <source>
        <dbReference type="Pfam" id="PF00884"/>
    </source>
</evidence>
<evidence type="ECO:0000256" key="6">
    <source>
        <dbReference type="SAM" id="Phobius"/>
    </source>
</evidence>